<feature type="region of interest" description="Disordered" evidence="1">
    <location>
        <begin position="151"/>
        <end position="237"/>
    </location>
</feature>
<dbReference type="EMBL" id="NHTK01001364">
    <property type="protein sequence ID" value="PPQ99280.1"/>
    <property type="molecule type" value="Genomic_DNA"/>
</dbReference>
<reference evidence="3 4" key="1">
    <citation type="journal article" date="2018" name="Evol. Lett.">
        <title>Horizontal gene cluster transfer increased hallucinogenic mushroom diversity.</title>
        <authorList>
            <person name="Reynolds H.T."/>
            <person name="Vijayakumar V."/>
            <person name="Gluck-Thaler E."/>
            <person name="Korotkin H.B."/>
            <person name="Matheny P.B."/>
            <person name="Slot J.C."/>
        </authorList>
    </citation>
    <scope>NUCLEOTIDE SEQUENCE [LARGE SCALE GENOMIC DNA]</scope>
    <source>
        <strain evidence="3 4">2629</strain>
    </source>
</reference>
<feature type="chain" id="PRO_5019170758" evidence="2">
    <location>
        <begin position="24"/>
        <end position="237"/>
    </location>
</feature>
<evidence type="ECO:0000313" key="4">
    <source>
        <dbReference type="Proteomes" id="UP000284842"/>
    </source>
</evidence>
<dbReference type="AlphaFoldDB" id="A0A409Y8B3"/>
<gene>
    <name evidence="3" type="ORF">CVT24_009280</name>
</gene>
<evidence type="ECO:0000256" key="1">
    <source>
        <dbReference type="SAM" id="MobiDB-lite"/>
    </source>
</evidence>
<evidence type="ECO:0000256" key="2">
    <source>
        <dbReference type="SAM" id="SignalP"/>
    </source>
</evidence>
<organism evidence="3 4">
    <name type="scientific">Panaeolus cyanescens</name>
    <dbReference type="NCBI Taxonomy" id="181874"/>
    <lineage>
        <taxon>Eukaryota</taxon>
        <taxon>Fungi</taxon>
        <taxon>Dikarya</taxon>
        <taxon>Basidiomycota</taxon>
        <taxon>Agaricomycotina</taxon>
        <taxon>Agaricomycetes</taxon>
        <taxon>Agaricomycetidae</taxon>
        <taxon>Agaricales</taxon>
        <taxon>Agaricineae</taxon>
        <taxon>Galeropsidaceae</taxon>
        <taxon>Panaeolus</taxon>
    </lineage>
</organism>
<proteinExistence type="predicted"/>
<sequence>MLPQRFTFILFSWALMVTPIVETAPISTSLNRRIDQTISAATKPWQDACVAAGATIDQCSNVAVKAFTSLLEAGGPCDQQDGADAMIDLAKQLNGNAEMIRLAQIFAQQPRNSPSKAQVPYCQKAPKNEELNGLFHCQFAGSDFSQFSGDQTGNIPLGLSAPVSPAGSCPANPSGPVPDGEQLNTLVQSPIAASDDTGPSSSLPDAVPDSSEGEANPDSAKPGAAPITCGAPSVSAQ</sequence>
<name>A0A409Y8B3_9AGAR</name>
<protein>
    <submittedName>
        <fullName evidence="3">Uncharacterized protein</fullName>
    </submittedName>
</protein>
<dbReference type="InParanoid" id="A0A409Y8B3"/>
<accession>A0A409Y8B3</accession>
<keyword evidence="2" id="KW-0732">Signal</keyword>
<keyword evidence="4" id="KW-1185">Reference proteome</keyword>
<evidence type="ECO:0000313" key="3">
    <source>
        <dbReference type="EMBL" id="PPQ99280.1"/>
    </source>
</evidence>
<dbReference type="OrthoDB" id="2362516at2759"/>
<comment type="caution">
    <text evidence="3">The sequence shown here is derived from an EMBL/GenBank/DDBJ whole genome shotgun (WGS) entry which is preliminary data.</text>
</comment>
<feature type="signal peptide" evidence="2">
    <location>
        <begin position="1"/>
        <end position="23"/>
    </location>
</feature>
<dbReference type="Proteomes" id="UP000284842">
    <property type="component" value="Unassembled WGS sequence"/>
</dbReference>